<evidence type="ECO:0000256" key="4">
    <source>
        <dbReference type="ARBA" id="ARBA00023125"/>
    </source>
</evidence>
<dbReference type="Pfam" id="PF00392">
    <property type="entry name" value="GntR"/>
    <property type="match status" value="1"/>
</dbReference>
<dbReference type="CDD" id="cd07377">
    <property type="entry name" value="WHTH_GntR"/>
    <property type="match status" value="1"/>
</dbReference>
<name>A0ABV9VY46_9ACTN</name>
<keyword evidence="3" id="KW-0805">Transcription regulation</keyword>
<dbReference type="SUPFAM" id="SSF46785">
    <property type="entry name" value="Winged helix' DNA-binding domain"/>
    <property type="match status" value="1"/>
</dbReference>
<dbReference type="InterPro" id="IPR015421">
    <property type="entry name" value="PyrdxlP-dep_Trfase_major"/>
</dbReference>
<dbReference type="CDD" id="cd00609">
    <property type="entry name" value="AAT_like"/>
    <property type="match status" value="1"/>
</dbReference>
<evidence type="ECO:0000259" key="7">
    <source>
        <dbReference type="PROSITE" id="PS50949"/>
    </source>
</evidence>
<keyword evidence="8" id="KW-0032">Aminotransferase</keyword>
<dbReference type="InterPro" id="IPR036388">
    <property type="entry name" value="WH-like_DNA-bd_sf"/>
</dbReference>
<dbReference type="Pfam" id="PF00155">
    <property type="entry name" value="Aminotran_1_2"/>
    <property type="match status" value="1"/>
</dbReference>
<dbReference type="PANTHER" id="PTHR46577:SF1">
    <property type="entry name" value="HTH-TYPE TRANSCRIPTIONAL REGULATORY PROTEIN GABR"/>
    <property type="match status" value="1"/>
</dbReference>
<dbReference type="InterPro" id="IPR015424">
    <property type="entry name" value="PyrdxlP-dep_Trfase"/>
</dbReference>
<sequence length="456" mass="48669">MPTDWANSGIDLHLDLSVAGDRRSRVEQALRDAIRSGRLAPGTRLPSTRALAAELSLARNTVSAAYEQLVAEGYLAARTGSGTTVNALPARPRPAARPAQVPTPRFDLRPGSPDVTTFPVEAWIRATRRALARAPVSAYDYGDPQGRPELRAVLATYLGRTRGVLADPEHIVVCSGFVQALSLLSGVVGGAIALEDPCLPLHRAVARHAGSRVVPLPVDGDGARVDLLTDAVRAAVLTPAHQYPTGVTLQPERRHTAVAWAREHGGLLIEDDYDGEFRYDRQPVGTLQGMAPAHVAYVGTAAKSLGPALRLAWMVLPAHLVEPVAEAKRLTDLHTESIGQLALAELMTSHGYERHIRTRRLHYRRRRDLLVTRIGGRHRLHGIAAGLHALLQLSPGGPTEEEVAARAAADGLALTTLGPQWHSPGTGDMEGLILGYATPGPATYPAALDALARALA</sequence>
<evidence type="ECO:0000256" key="6">
    <source>
        <dbReference type="SAM" id="MobiDB-lite"/>
    </source>
</evidence>
<dbReference type="PANTHER" id="PTHR46577">
    <property type="entry name" value="HTH-TYPE TRANSCRIPTIONAL REGULATORY PROTEIN GABR"/>
    <property type="match status" value="1"/>
</dbReference>
<reference evidence="9" key="1">
    <citation type="journal article" date="2019" name="Int. J. Syst. Evol. Microbiol.">
        <title>The Global Catalogue of Microorganisms (GCM) 10K type strain sequencing project: providing services to taxonomists for standard genome sequencing and annotation.</title>
        <authorList>
            <consortium name="The Broad Institute Genomics Platform"/>
            <consortium name="The Broad Institute Genome Sequencing Center for Infectious Disease"/>
            <person name="Wu L."/>
            <person name="Ma J."/>
        </authorList>
    </citation>
    <scope>NUCLEOTIDE SEQUENCE [LARGE SCALE GENOMIC DNA]</scope>
    <source>
        <strain evidence="9">CGMCC 4.7152</strain>
    </source>
</reference>
<feature type="region of interest" description="Disordered" evidence="6">
    <location>
        <begin position="85"/>
        <end position="110"/>
    </location>
</feature>
<comment type="similarity">
    <text evidence="1">In the C-terminal section; belongs to the class-I pyridoxal-phosphate-dependent aminotransferase family.</text>
</comment>
<feature type="compositionally biased region" description="Low complexity" evidence="6">
    <location>
        <begin position="96"/>
        <end position="105"/>
    </location>
</feature>
<keyword evidence="4" id="KW-0238">DNA-binding</keyword>
<dbReference type="SMART" id="SM00345">
    <property type="entry name" value="HTH_GNTR"/>
    <property type="match status" value="1"/>
</dbReference>
<dbReference type="PRINTS" id="PR00035">
    <property type="entry name" value="HTHGNTR"/>
</dbReference>
<dbReference type="Gene3D" id="3.40.640.10">
    <property type="entry name" value="Type I PLP-dependent aspartate aminotransferase-like (Major domain)"/>
    <property type="match status" value="1"/>
</dbReference>
<dbReference type="PROSITE" id="PS50949">
    <property type="entry name" value="HTH_GNTR"/>
    <property type="match status" value="1"/>
</dbReference>
<dbReference type="Gene3D" id="1.10.10.10">
    <property type="entry name" value="Winged helix-like DNA-binding domain superfamily/Winged helix DNA-binding domain"/>
    <property type="match status" value="1"/>
</dbReference>
<dbReference type="SUPFAM" id="SSF53383">
    <property type="entry name" value="PLP-dependent transferases"/>
    <property type="match status" value="1"/>
</dbReference>
<dbReference type="InterPro" id="IPR000524">
    <property type="entry name" value="Tscrpt_reg_HTH_GntR"/>
</dbReference>
<dbReference type="Proteomes" id="UP001595912">
    <property type="component" value="Unassembled WGS sequence"/>
</dbReference>
<dbReference type="EMBL" id="JBHSIU010000027">
    <property type="protein sequence ID" value="MFC5000654.1"/>
    <property type="molecule type" value="Genomic_DNA"/>
</dbReference>
<feature type="domain" description="HTH gntR-type" evidence="7">
    <location>
        <begin position="20"/>
        <end position="88"/>
    </location>
</feature>
<accession>A0ABV9VY46</accession>
<protein>
    <submittedName>
        <fullName evidence="8">PLP-dependent aminotransferase family protein</fullName>
    </submittedName>
</protein>
<gene>
    <name evidence="8" type="ORF">ACFPIJ_22800</name>
</gene>
<evidence type="ECO:0000256" key="5">
    <source>
        <dbReference type="ARBA" id="ARBA00023163"/>
    </source>
</evidence>
<evidence type="ECO:0000256" key="2">
    <source>
        <dbReference type="ARBA" id="ARBA00022898"/>
    </source>
</evidence>
<dbReference type="RefSeq" id="WP_380117202.1">
    <property type="nucleotide sequence ID" value="NZ_JBHSIU010000027.1"/>
</dbReference>
<evidence type="ECO:0000313" key="9">
    <source>
        <dbReference type="Proteomes" id="UP001595912"/>
    </source>
</evidence>
<evidence type="ECO:0000313" key="8">
    <source>
        <dbReference type="EMBL" id="MFC5000654.1"/>
    </source>
</evidence>
<dbReference type="InterPro" id="IPR004839">
    <property type="entry name" value="Aminotransferase_I/II_large"/>
</dbReference>
<keyword evidence="9" id="KW-1185">Reference proteome</keyword>
<organism evidence="8 9">
    <name type="scientific">Dactylosporangium cerinum</name>
    <dbReference type="NCBI Taxonomy" id="1434730"/>
    <lineage>
        <taxon>Bacteria</taxon>
        <taxon>Bacillati</taxon>
        <taxon>Actinomycetota</taxon>
        <taxon>Actinomycetes</taxon>
        <taxon>Micromonosporales</taxon>
        <taxon>Micromonosporaceae</taxon>
        <taxon>Dactylosporangium</taxon>
    </lineage>
</organism>
<keyword evidence="8" id="KW-0808">Transferase</keyword>
<dbReference type="GO" id="GO:0008483">
    <property type="term" value="F:transaminase activity"/>
    <property type="evidence" value="ECO:0007669"/>
    <property type="project" value="UniProtKB-KW"/>
</dbReference>
<evidence type="ECO:0000256" key="1">
    <source>
        <dbReference type="ARBA" id="ARBA00005384"/>
    </source>
</evidence>
<keyword evidence="2" id="KW-0663">Pyridoxal phosphate</keyword>
<keyword evidence="5" id="KW-0804">Transcription</keyword>
<proteinExistence type="inferred from homology"/>
<dbReference type="InterPro" id="IPR036390">
    <property type="entry name" value="WH_DNA-bd_sf"/>
</dbReference>
<comment type="caution">
    <text evidence="8">The sequence shown here is derived from an EMBL/GenBank/DDBJ whole genome shotgun (WGS) entry which is preliminary data.</text>
</comment>
<dbReference type="InterPro" id="IPR051446">
    <property type="entry name" value="HTH_trans_reg/aminotransferase"/>
</dbReference>
<evidence type="ECO:0000256" key="3">
    <source>
        <dbReference type="ARBA" id="ARBA00023015"/>
    </source>
</evidence>